<dbReference type="PROSITE" id="PS51192">
    <property type="entry name" value="HELICASE_ATP_BIND_1"/>
    <property type="match status" value="1"/>
</dbReference>
<dbReference type="InterPro" id="IPR021109">
    <property type="entry name" value="Peptidase_aspartic_dom_sf"/>
</dbReference>
<feature type="region of interest" description="Disordered" evidence="16">
    <location>
        <begin position="196"/>
        <end position="254"/>
    </location>
</feature>
<keyword evidence="23" id="KW-1185">Reference proteome</keyword>
<evidence type="ECO:0000256" key="5">
    <source>
        <dbReference type="ARBA" id="ARBA00022801"/>
    </source>
</evidence>
<evidence type="ECO:0000259" key="18">
    <source>
        <dbReference type="PROSITE" id="PS51192"/>
    </source>
</evidence>
<evidence type="ECO:0000259" key="20">
    <source>
        <dbReference type="PROSITE" id="PS51195"/>
    </source>
</evidence>
<dbReference type="GO" id="GO:0005524">
    <property type="term" value="F:ATP binding"/>
    <property type="evidence" value="ECO:0007669"/>
    <property type="project" value="UniProtKB-KW"/>
</dbReference>
<evidence type="ECO:0000256" key="17">
    <source>
        <dbReference type="SAM" id="Phobius"/>
    </source>
</evidence>
<keyword evidence="8" id="KW-0694">RNA-binding</keyword>
<evidence type="ECO:0000259" key="21">
    <source>
        <dbReference type="PROSITE" id="PS51767"/>
    </source>
</evidence>
<evidence type="ECO:0000256" key="14">
    <source>
        <dbReference type="ARBA" id="ARBA00047984"/>
    </source>
</evidence>
<dbReference type="AlphaFoldDB" id="A0A4S4LKD8"/>
<evidence type="ECO:0000256" key="10">
    <source>
        <dbReference type="ARBA" id="ARBA00024352"/>
    </source>
</evidence>
<dbReference type="GO" id="GO:0004190">
    <property type="term" value="F:aspartic-type endopeptidase activity"/>
    <property type="evidence" value="ECO:0007669"/>
    <property type="project" value="UniProtKB-KW"/>
</dbReference>
<dbReference type="FunFam" id="3.40.50.300:FF:000089">
    <property type="entry name" value="Eukaryotic initiation factor 4A-II"/>
    <property type="match status" value="1"/>
</dbReference>
<feature type="domain" description="DEAD-box RNA helicase Q" evidence="20">
    <location>
        <begin position="642"/>
        <end position="670"/>
    </location>
</feature>
<dbReference type="Gene3D" id="1.20.1250.20">
    <property type="entry name" value="MFS general substrate transporter like domains"/>
    <property type="match status" value="1"/>
</dbReference>
<reference evidence="22 23" key="1">
    <citation type="submission" date="2019-02" db="EMBL/GenBank/DDBJ databases">
        <title>Genome sequencing of the rare red list fungi Phellinidium pouzarii.</title>
        <authorList>
            <person name="Buettner E."/>
            <person name="Kellner H."/>
        </authorList>
    </citation>
    <scope>NUCLEOTIDE SEQUENCE [LARGE SCALE GENOMIC DNA]</scope>
    <source>
        <strain evidence="22 23">DSM 108285</strain>
    </source>
</reference>
<dbReference type="Gene3D" id="3.40.50.300">
    <property type="entry name" value="P-loop containing nucleotide triphosphate hydrolases"/>
    <property type="match status" value="2"/>
</dbReference>
<evidence type="ECO:0000256" key="9">
    <source>
        <dbReference type="ARBA" id="ARBA00022917"/>
    </source>
</evidence>
<dbReference type="PROSITE" id="PS00141">
    <property type="entry name" value="ASP_PROTEASE"/>
    <property type="match status" value="1"/>
</dbReference>
<evidence type="ECO:0000256" key="3">
    <source>
        <dbReference type="ARBA" id="ARBA00022741"/>
    </source>
</evidence>
<dbReference type="EMBL" id="SGPK01000007">
    <property type="protein sequence ID" value="THH11858.1"/>
    <property type="molecule type" value="Genomic_DNA"/>
</dbReference>
<comment type="similarity">
    <text evidence="10">Belongs to the DEAD box helicase family. eIF4A subfamily.</text>
</comment>
<feature type="transmembrane region" description="Helical" evidence="17">
    <location>
        <begin position="402"/>
        <end position="423"/>
    </location>
</feature>
<keyword evidence="3" id="KW-0547">Nucleotide-binding</keyword>
<evidence type="ECO:0000256" key="16">
    <source>
        <dbReference type="SAM" id="MobiDB-lite"/>
    </source>
</evidence>
<dbReference type="InterPro" id="IPR034164">
    <property type="entry name" value="Pepsin-like_dom"/>
</dbReference>
<comment type="function">
    <text evidence="12">ATP-dependent RNA helicase which is a subunit of the eIF4F complex involved in cap recognition and is required for mRNA binding to ribosome. In the current model of translation initiation, eIF4A unwinds RNA secondary structures in the 5'-UTR of mRNAs which is necessary to allow efficient binding of the small ribosomal subunit, and subsequent scanning for the initiator codon.</text>
</comment>
<comment type="caution">
    <text evidence="22">The sequence shown here is derived from an EMBL/GenBank/DDBJ whole genome shotgun (WGS) entry which is preliminary data.</text>
</comment>
<keyword evidence="7" id="KW-0067">ATP-binding</keyword>
<feature type="short sequence motif" description="Q motif" evidence="15">
    <location>
        <begin position="642"/>
        <end position="670"/>
    </location>
</feature>
<feature type="transmembrane region" description="Helical" evidence="17">
    <location>
        <begin position="535"/>
        <end position="560"/>
    </location>
</feature>
<keyword evidence="4" id="KW-0645">Protease</keyword>
<feature type="transmembrane region" description="Helical" evidence="17">
    <location>
        <begin position="444"/>
        <end position="467"/>
    </location>
</feature>
<dbReference type="SUPFAM" id="SSF50630">
    <property type="entry name" value="Acid proteases"/>
    <property type="match status" value="1"/>
</dbReference>
<evidence type="ECO:0000256" key="6">
    <source>
        <dbReference type="ARBA" id="ARBA00022806"/>
    </source>
</evidence>
<dbReference type="InterPro" id="IPR014001">
    <property type="entry name" value="Helicase_ATP-bd"/>
</dbReference>
<feature type="transmembrane region" description="Helical" evidence="17">
    <location>
        <begin position="509"/>
        <end position="529"/>
    </location>
</feature>
<dbReference type="SMART" id="SM00490">
    <property type="entry name" value="HELICc"/>
    <property type="match status" value="1"/>
</dbReference>
<dbReference type="InterPro" id="IPR036259">
    <property type="entry name" value="MFS_trans_sf"/>
</dbReference>
<dbReference type="InterPro" id="IPR027417">
    <property type="entry name" value="P-loop_NTPase"/>
</dbReference>
<dbReference type="PANTHER" id="PTHR47958">
    <property type="entry name" value="ATP-DEPENDENT RNA HELICASE DBP3"/>
    <property type="match status" value="1"/>
</dbReference>
<dbReference type="SUPFAM" id="SSF103473">
    <property type="entry name" value="MFS general substrate transporter"/>
    <property type="match status" value="1"/>
</dbReference>
<sequence>MTLSTTGSSGVLGLSFPLEASIPANLGRTLLDSVFSSLDPSDRFFSFKLSADPVSNSFSIGQVDPAYSDLVSKINYSPVYTSAGADYDYWKLPLLSLSVNSVPIPFALSPSKVVDSSSPIAVLDTGTTMILGPTHDVDNFWTVAGGAQKSADGTWQVRCNHVVMVGVVLGNDTARKEIILDPSDISWMPSVPPSDGWCLGGVQSNDGDEDAQADGAAAASPTELAERDEKTLSPTAVPEVGFHKPRPRSADEWTLNNHANLLKEEREATRAAIQEPEVGKEEDFPDGGLRAWLVILGGVCITFSSFGFVNSWGAFQSYYEETLLRDSSASNMWVLPSDMVYLQHLLSSQSMDRVDTTTFLTAQCKEYWQFILCQGIAIGGMSPNARYQRESQILKRLVRFPWTMRVIGFILILTLSVANLTLARRLPPVNVSGGLLNLRAFKSPAYTLYTLSGFLAFLGLYTVLTYIDVSAAVNGVDHNFAFYLLSIANVTSMAGRLGSGILADKIGAINIMTPFTLVAGVVTFIWPFVHGKGSYIAIAIVYGFSSGAYVSLIVAPMIALGDTDDVGRRSGMYMSILALGALAGPPISGAINVATGNYKAVGIYAGTMIIVSVRKLTRKDSSEELQVVEAAEIESNWDQIVDNFDNMELKPELLRGIYAYGFERPSAIQQHAIVPVVKGHDVIAQAQSGTGKTATFSISILQKLDISIKATQALILAPTRELAQQIQKVVIALGDYMNIECHACVGGTNVREDMAKLQEGVQIVVGTPGRVFDMINRRALRTDNIKIFCLDEADEMLSRGFKDQIYEVFQLLPQDTQVVLLSATMPVDVLEVTKKFMREPIRILVKRNELTLEGIKQFYIAVEKEEWKLDTLCDLYETVTITQAVIFCNTRRKVDWLTEKMHSREFTVSAMHGDMEMKQREVLMKEFRSGSSRVLITTDLLARGIDVQQVSLVINYDLPTNRENYIHRIGRGGPIWT</sequence>
<keyword evidence="17" id="KW-1133">Transmembrane helix</keyword>
<evidence type="ECO:0000313" key="23">
    <source>
        <dbReference type="Proteomes" id="UP000308199"/>
    </source>
</evidence>
<keyword evidence="17" id="KW-0812">Transmembrane</keyword>
<dbReference type="Gene3D" id="2.40.70.10">
    <property type="entry name" value="Acid Proteases"/>
    <property type="match status" value="1"/>
</dbReference>
<dbReference type="FunFam" id="3.40.50.300:FF:000031">
    <property type="entry name" value="Eukaryotic initiation factor 4A-III"/>
    <property type="match status" value="1"/>
</dbReference>
<evidence type="ECO:0000256" key="1">
    <source>
        <dbReference type="ARBA" id="ARBA00012552"/>
    </source>
</evidence>
<evidence type="ECO:0000259" key="19">
    <source>
        <dbReference type="PROSITE" id="PS51194"/>
    </source>
</evidence>
<dbReference type="GO" id="GO:0006508">
    <property type="term" value="P:proteolysis"/>
    <property type="evidence" value="ECO:0007669"/>
    <property type="project" value="InterPro"/>
</dbReference>
<keyword evidence="17" id="KW-0472">Membrane</keyword>
<proteinExistence type="inferred from homology"/>
<evidence type="ECO:0000313" key="22">
    <source>
        <dbReference type="EMBL" id="THH11858.1"/>
    </source>
</evidence>
<accession>A0A4S4LKD8</accession>
<dbReference type="InterPro" id="IPR001650">
    <property type="entry name" value="Helicase_C-like"/>
</dbReference>
<dbReference type="Pfam" id="PF00270">
    <property type="entry name" value="DEAD"/>
    <property type="match status" value="1"/>
</dbReference>
<dbReference type="EC" id="3.6.4.13" evidence="1"/>
<evidence type="ECO:0000256" key="8">
    <source>
        <dbReference type="ARBA" id="ARBA00022884"/>
    </source>
</evidence>
<evidence type="ECO:0000256" key="12">
    <source>
        <dbReference type="ARBA" id="ARBA00024769"/>
    </source>
</evidence>
<feature type="transmembrane region" description="Helical" evidence="17">
    <location>
        <begin position="572"/>
        <end position="591"/>
    </location>
</feature>
<evidence type="ECO:0000256" key="7">
    <source>
        <dbReference type="ARBA" id="ARBA00022840"/>
    </source>
</evidence>
<dbReference type="InterPro" id="IPR014014">
    <property type="entry name" value="RNA_helicase_DEAD_Q_motif"/>
</dbReference>
<keyword evidence="6" id="KW-0347">Helicase</keyword>
<keyword evidence="4" id="KW-0064">Aspartyl protease</keyword>
<keyword evidence="9" id="KW-0648">Protein biosynthesis</keyword>
<dbReference type="GO" id="GO:0003724">
    <property type="term" value="F:RNA helicase activity"/>
    <property type="evidence" value="ECO:0007669"/>
    <property type="project" value="UniProtKB-EC"/>
</dbReference>
<dbReference type="GO" id="GO:0003723">
    <property type="term" value="F:RNA binding"/>
    <property type="evidence" value="ECO:0007669"/>
    <property type="project" value="UniProtKB-KW"/>
</dbReference>
<dbReference type="InterPro" id="IPR011545">
    <property type="entry name" value="DEAD/DEAH_box_helicase_dom"/>
</dbReference>
<evidence type="ECO:0000256" key="2">
    <source>
        <dbReference type="ARBA" id="ARBA00022540"/>
    </source>
</evidence>
<keyword evidence="2" id="KW-0396">Initiation factor</keyword>
<dbReference type="CDD" id="cd05471">
    <property type="entry name" value="pepsin_like"/>
    <property type="match status" value="1"/>
</dbReference>
<dbReference type="Pfam" id="PF00026">
    <property type="entry name" value="Asp"/>
    <property type="match status" value="1"/>
</dbReference>
<feature type="domain" description="Helicase C-terminal" evidence="19">
    <location>
        <begin position="854"/>
        <end position="977"/>
    </location>
</feature>
<dbReference type="OrthoDB" id="10265785at2759"/>
<dbReference type="Proteomes" id="UP000308199">
    <property type="component" value="Unassembled WGS sequence"/>
</dbReference>
<comment type="catalytic activity">
    <reaction evidence="14">
        <text>ATP + H2O = ADP + phosphate + H(+)</text>
        <dbReference type="Rhea" id="RHEA:13065"/>
        <dbReference type="ChEBI" id="CHEBI:15377"/>
        <dbReference type="ChEBI" id="CHEBI:15378"/>
        <dbReference type="ChEBI" id="CHEBI:30616"/>
        <dbReference type="ChEBI" id="CHEBI:43474"/>
        <dbReference type="ChEBI" id="CHEBI:456216"/>
        <dbReference type="EC" id="3.6.4.13"/>
    </reaction>
</comment>
<dbReference type="SUPFAM" id="SSF52540">
    <property type="entry name" value="P-loop containing nucleoside triphosphate hydrolases"/>
    <property type="match status" value="1"/>
</dbReference>
<dbReference type="Pfam" id="PF00271">
    <property type="entry name" value="Helicase_C"/>
    <property type="match status" value="1"/>
</dbReference>
<feature type="domain" description="Helicase ATP-binding" evidence="18">
    <location>
        <begin position="673"/>
        <end position="843"/>
    </location>
</feature>
<protein>
    <recommendedName>
        <fullName evidence="11">ATP-dependent RNA helicase eIF4A</fullName>
        <ecNumber evidence="1">3.6.4.13</ecNumber>
    </recommendedName>
    <alternativeName>
        <fullName evidence="13">Eukaryotic initiation factor 4A</fullName>
    </alternativeName>
</protein>
<feature type="transmembrane region" description="Helical" evidence="17">
    <location>
        <begin position="479"/>
        <end position="497"/>
    </location>
</feature>
<name>A0A4S4LKD8_9AGAM</name>
<dbReference type="PROSITE" id="PS51195">
    <property type="entry name" value="Q_MOTIF"/>
    <property type="match status" value="1"/>
</dbReference>
<dbReference type="InterPro" id="IPR001969">
    <property type="entry name" value="Aspartic_peptidase_AS"/>
</dbReference>
<dbReference type="SMART" id="SM00487">
    <property type="entry name" value="DEXDc"/>
    <property type="match status" value="1"/>
</dbReference>
<keyword evidence="5" id="KW-0378">Hydrolase</keyword>
<dbReference type="PROSITE" id="PS51767">
    <property type="entry name" value="PEPTIDASE_A1"/>
    <property type="match status" value="1"/>
</dbReference>
<evidence type="ECO:0000256" key="11">
    <source>
        <dbReference type="ARBA" id="ARBA00024412"/>
    </source>
</evidence>
<evidence type="ECO:0000256" key="4">
    <source>
        <dbReference type="ARBA" id="ARBA00022750"/>
    </source>
</evidence>
<dbReference type="InterPro" id="IPR033121">
    <property type="entry name" value="PEPTIDASE_A1"/>
</dbReference>
<evidence type="ECO:0000256" key="13">
    <source>
        <dbReference type="ARBA" id="ARBA00032223"/>
    </source>
</evidence>
<evidence type="ECO:0000256" key="15">
    <source>
        <dbReference type="PROSITE-ProRule" id="PRU00552"/>
    </source>
</evidence>
<dbReference type="InterPro" id="IPR044728">
    <property type="entry name" value="EIF4A_DEADc"/>
</dbReference>
<dbReference type="CDD" id="cd18787">
    <property type="entry name" value="SF2_C_DEAD"/>
    <property type="match status" value="1"/>
</dbReference>
<feature type="domain" description="Peptidase A1" evidence="21">
    <location>
        <begin position="1"/>
        <end position="243"/>
    </location>
</feature>
<gene>
    <name evidence="22" type="ORF">EW145_g378</name>
</gene>
<organism evidence="22 23">
    <name type="scientific">Phellinidium pouzarii</name>
    <dbReference type="NCBI Taxonomy" id="167371"/>
    <lineage>
        <taxon>Eukaryota</taxon>
        <taxon>Fungi</taxon>
        <taxon>Dikarya</taxon>
        <taxon>Basidiomycota</taxon>
        <taxon>Agaricomycotina</taxon>
        <taxon>Agaricomycetes</taxon>
        <taxon>Hymenochaetales</taxon>
        <taxon>Hymenochaetaceae</taxon>
        <taxon>Phellinidium</taxon>
    </lineage>
</organism>
<dbReference type="GO" id="GO:0003743">
    <property type="term" value="F:translation initiation factor activity"/>
    <property type="evidence" value="ECO:0007669"/>
    <property type="project" value="UniProtKB-KW"/>
</dbReference>
<dbReference type="PROSITE" id="PS51194">
    <property type="entry name" value="HELICASE_CTER"/>
    <property type="match status" value="1"/>
</dbReference>
<dbReference type="CDD" id="cd18046">
    <property type="entry name" value="DEADc_EIF4AII_EIF4AI_DDX2"/>
    <property type="match status" value="1"/>
</dbReference>